<evidence type="ECO:0000256" key="1">
    <source>
        <dbReference type="ARBA" id="ARBA00022801"/>
    </source>
</evidence>
<proteinExistence type="predicted"/>
<organism evidence="4 5">
    <name type="scientific">Friedmanniomyces endolithicus</name>
    <dbReference type="NCBI Taxonomy" id="329885"/>
    <lineage>
        <taxon>Eukaryota</taxon>
        <taxon>Fungi</taxon>
        <taxon>Dikarya</taxon>
        <taxon>Ascomycota</taxon>
        <taxon>Pezizomycotina</taxon>
        <taxon>Dothideomycetes</taxon>
        <taxon>Dothideomycetidae</taxon>
        <taxon>Mycosphaerellales</taxon>
        <taxon>Teratosphaeriaceae</taxon>
        <taxon>Friedmanniomyces</taxon>
    </lineage>
</organism>
<sequence length="346" mass="38209">MLRASKEVVSLLCPALCIWTSSGSAVRSTPPFLSSSISKHNTDRNYFVHHLSSPICRVAADTVMSAVQYHTMEIDSVNVFYREAGSPSLPSLLLLHGHASGSHTFRNIIAELSSTFHIVAPDYPGFGRSDRPDPKDYAYTFANLANTIDKLTERLALTKYFVYLFDFGAPIGLTLATRHPERIAGLFTQNGNAYVEGLAPLFDGIKALWASPENSSKVDALRPIFSPQGFDWAYKEGVESPSTISPDAPALDAYYTSREGALDIQIALLRDYENNVKAYPEWQAYLRKYQPKTVGLWGDSDPFFAAPGGEAFKRDVPSAEISFIKGGHFLNESHPHEVIKALKTLL</sequence>
<protein>
    <recommendedName>
        <fullName evidence="3">AB hydrolase-1 domain-containing protein</fullName>
    </recommendedName>
</protein>
<gene>
    <name evidence="4" type="ORF">LTR91_015079</name>
</gene>
<dbReference type="GO" id="GO:0004301">
    <property type="term" value="F:epoxide hydrolase activity"/>
    <property type="evidence" value="ECO:0007669"/>
    <property type="project" value="TreeGrafter"/>
</dbReference>
<comment type="caution">
    <text evidence="4">The sequence shown here is derived from an EMBL/GenBank/DDBJ whole genome shotgun (WGS) entry which is preliminary data.</text>
</comment>
<keyword evidence="5" id="KW-1185">Reference proteome</keyword>
<keyword evidence="2" id="KW-0732">Signal</keyword>
<accession>A0AAN6QM97</accession>
<feature type="chain" id="PRO_5042883243" description="AB hydrolase-1 domain-containing protein" evidence="2">
    <location>
        <begin position="26"/>
        <end position="346"/>
    </location>
</feature>
<dbReference type="SUPFAM" id="SSF53474">
    <property type="entry name" value="alpha/beta-Hydrolases"/>
    <property type="match status" value="1"/>
</dbReference>
<dbReference type="EMBL" id="JAUJLE010000168">
    <property type="protein sequence ID" value="KAK0972534.1"/>
    <property type="molecule type" value="Genomic_DNA"/>
</dbReference>
<dbReference type="Gene3D" id="3.40.50.1820">
    <property type="entry name" value="alpha/beta hydrolase"/>
    <property type="match status" value="1"/>
</dbReference>
<dbReference type="PRINTS" id="PR00111">
    <property type="entry name" value="ABHYDROLASE"/>
</dbReference>
<dbReference type="Proteomes" id="UP001175353">
    <property type="component" value="Unassembled WGS sequence"/>
</dbReference>
<dbReference type="AlphaFoldDB" id="A0AAN6QM97"/>
<keyword evidence="1" id="KW-0378">Hydrolase</keyword>
<dbReference type="PANTHER" id="PTHR42977">
    <property type="entry name" value="HYDROLASE-RELATED"/>
    <property type="match status" value="1"/>
</dbReference>
<dbReference type="PANTHER" id="PTHR42977:SF3">
    <property type="entry name" value="AB HYDROLASE-1 DOMAIN-CONTAINING PROTEIN"/>
    <property type="match status" value="1"/>
</dbReference>
<name>A0AAN6QM97_9PEZI</name>
<dbReference type="InterPro" id="IPR000073">
    <property type="entry name" value="AB_hydrolase_1"/>
</dbReference>
<evidence type="ECO:0000313" key="4">
    <source>
        <dbReference type="EMBL" id="KAK0972534.1"/>
    </source>
</evidence>
<dbReference type="InterPro" id="IPR029058">
    <property type="entry name" value="AB_hydrolase_fold"/>
</dbReference>
<feature type="signal peptide" evidence="2">
    <location>
        <begin position="1"/>
        <end position="25"/>
    </location>
</feature>
<feature type="domain" description="AB hydrolase-1" evidence="3">
    <location>
        <begin position="90"/>
        <end position="195"/>
    </location>
</feature>
<evidence type="ECO:0000259" key="3">
    <source>
        <dbReference type="Pfam" id="PF00561"/>
    </source>
</evidence>
<reference evidence="4" key="1">
    <citation type="submission" date="2023-06" db="EMBL/GenBank/DDBJ databases">
        <title>Black Yeasts Isolated from many extreme environments.</title>
        <authorList>
            <person name="Coleine C."/>
            <person name="Stajich J.E."/>
            <person name="Selbmann L."/>
        </authorList>
    </citation>
    <scope>NUCLEOTIDE SEQUENCE</scope>
    <source>
        <strain evidence="4">CCFEE 5200</strain>
    </source>
</reference>
<dbReference type="Pfam" id="PF00561">
    <property type="entry name" value="Abhydrolase_1"/>
    <property type="match status" value="1"/>
</dbReference>
<dbReference type="InterPro" id="IPR051340">
    <property type="entry name" value="Haloalkane_dehalogenase"/>
</dbReference>
<evidence type="ECO:0000256" key="2">
    <source>
        <dbReference type="SAM" id="SignalP"/>
    </source>
</evidence>
<evidence type="ECO:0000313" key="5">
    <source>
        <dbReference type="Proteomes" id="UP001175353"/>
    </source>
</evidence>